<dbReference type="PATRIC" id="fig|1348663.4.peg.1180"/>
<evidence type="ECO:0000313" key="1">
    <source>
        <dbReference type="EMBL" id="KDN87151.1"/>
    </source>
</evidence>
<protein>
    <submittedName>
        <fullName evidence="1">Uncharacterized protein</fullName>
    </submittedName>
</protein>
<evidence type="ECO:0000313" key="2">
    <source>
        <dbReference type="Proteomes" id="UP000027178"/>
    </source>
</evidence>
<dbReference type="OrthoDB" id="3876278at2"/>
<keyword evidence="2" id="KW-1185">Reference proteome</keyword>
<dbReference type="Proteomes" id="UP000027178">
    <property type="component" value="Unassembled WGS sequence"/>
</dbReference>
<dbReference type="EMBL" id="JNBY01000050">
    <property type="protein sequence ID" value="KDN87151.1"/>
    <property type="molecule type" value="Genomic_DNA"/>
</dbReference>
<name>A0A066ZA29_9ACTN</name>
<dbReference type="AlphaFoldDB" id="A0A066ZA29"/>
<sequence length="53" mass="5661">MSADQTPEDKAAETEAVLSLQEAPTAQTEDEVQAHISTASLEQCSNQGTKTRI</sequence>
<proteinExistence type="predicted"/>
<dbReference type="HOGENOM" id="CLU_3118795_0_0_11"/>
<reference evidence="1 2" key="1">
    <citation type="submission" date="2014-05" db="EMBL/GenBank/DDBJ databases">
        <title>Draft Genome Sequence of Kitasatospora cheerisanensis KCTC 2395.</title>
        <authorList>
            <person name="Nam D.H."/>
        </authorList>
    </citation>
    <scope>NUCLEOTIDE SEQUENCE [LARGE SCALE GENOMIC DNA]</scope>
    <source>
        <strain evidence="1 2">KCTC 2395</strain>
    </source>
</reference>
<gene>
    <name evidence="1" type="ORF">KCH_12360</name>
</gene>
<dbReference type="RefSeq" id="WP_157031910.1">
    <property type="nucleotide sequence ID" value="NZ_KK853997.1"/>
</dbReference>
<accession>A0A066ZA29</accession>
<comment type="caution">
    <text evidence="1">The sequence shown here is derived from an EMBL/GenBank/DDBJ whole genome shotgun (WGS) entry which is preliminary data.</text>
</comment>
<organism evidence="1 2">
    <name type="scientific">Kitasatospora cheerisanensis KCTC 2395</name>
    <dbReference type="NCBI Taxonomy" id="1348663"/>
    <lineage>
        <taxon>Bacteria</taxon>
        <taxon>Bacillati</taxon>
        <taxon>Actinomycetota</taxon>
        <taxon>Actinomycetes</taxon>
        <taxon>Kitasatosporales</taxon>
        <taxon>Streptomycetaceae</taxon>
        <taxon>Kitasatospora</taxon>
    </lineage>
</organism>